<proteinExistence type="predicted"/>
<gene>
    <name evidence="1" type="ORF">BaRGS_00032291</name>
</gene>
<organism evidence="1 2">
    <name type="scientific">Batillaria attramentaria</name>
    <dbReference type="NCBI Taxonomy" id="370345"/>
    <lineage>
        <taxon>Eukaryota</taxon>
        <taxon>Metazoa</taxon>
        <taxon>Spiralia</taxon>
        <taxon>Lophotrochozoa</taxon>
        <taxon>Mollusca</taxon>
        <taxon>Gastropoda</taxon>
        <taxon>Caenogastropoda</taxon>
        <taxon>Sorbeoconcha</taxon>
        <taxon>Cerithioidea</taxon>
        <taxon>Batillariidae</taxon>
        <taxon>Batillaria</taxon>
    </lineage>
</organism>
<reference evidence="1 2" key="1">
    <citation type="journal article" date="2023" name="Sci. Data">
        <title>Genome assembly of the Korean intertidal mud-creeper Batillaria attramentaria.</title>
        <authorList>
            <person name="Patra A.K."/>
            <person name="Ho P.T."/>
            <person name="Jun S."/>
            <person name="Lee S.J."/>
            <person name="Kim Y."/>
            <person name="Won Y.J."/>
        </authorList>
    </citation>
    <scope>NUCLEOTIDE SEQUENCE [LARGE SCALE GENOMIC DNA]</scope>
    <source>
        <strain evidence="1">Wonlab-2016</strain>
    </source>
</reference>
<evidence type="ECO:0000313" key="2">
    <source>
        <dbReference type="Proteomes" id="UP001519460"/>
    </source>
</evidence>
<protein>
    <recommendedName>
        <fullName evidence="3">Secreted protein</fullName>
    </recommendedName>
</protein>
<dbReference type="EMBL" id="JACVVK020000375">
    <property type="protein sequence ID" value="KAK7476456.1"/>
    <property type="molecule type" value="Genomic_DNA"/>
</dbReference>
<sequence>MRFPVPRISQQFLHASFSFCFGGPCSARVSKFVFTSKRRINHAERHYSTHHTVSRVFGHAFRCVRSARTCLTRVRTGALLSC</sequence>
<dbReference type="Proteomes" id="UP001519460">
    <property type="component" value="Unassembled WGS sequence"/>
</dbReference>
<name>A0ABD0JNT0_9CAEN</name>
<accession>A0ABD0JNT0</accession>
<comment type="caution">
    <text evidence="1">The sequence shown here is derived from an EMBL/GenBank/DDBJ whole genome shotgun (WGS) entry which is preliminary data.</text>
</comment>
<dbReference type="AlphaFoldDB" id="A0ABD0JNT0"/>
<evidence type="ECO:0000313" key="1">
    <source>
        <dbReference type="EMBL" id="KAK7476456.1"/>
    </source>
</evidence>
<evidence type="ECO:0008006" key="3">
    <source>
        <dbReference type="Google" id="ProtNLM"/>
    </source>
</evidence>
<keyword evidence="2" id="KW-1185">Reference proteome</keyword>